<dbReference type="GO" id="GO:0016757">
    <property type="term" value="F:glycosyltransferase activity"/>
    <property type="evidence" value="ECO:0007669"/>
    <property type="project" value="InterPro"/>
</dbReference>
<organism evidence="3 4">
    <name type="scientific">Thermovibrio guaymasensis</name>
    <dbReference type="NCBI Taxonomy" id="240167"/>
    <lineage>
        <taxon>Bacteria</taxon>
        <taxon>Pseudomonadati</taxon>
        <taxon>Aquificota</taxon>
        <taxon>Aquificia</taxon>
        <taxon>Desulfurobacteriales</taxon>
        <taxon>Desulfurobacteriaceae</taxon>
        <taxon>Thermovibrio</taxon>
    </lineage>
</organism>
<dbReference type="InterPro" id="IPR001296">
    <property type="entry name" value="Glyco_trans_1"/>
</dbReference>
<name>A0A420W646_9BACT</name>
<dbReference type="OrthoDB" id="9797829at2"/>
<evidence type="ECO:0000313" key="4">
    <source>
        <dbReference type="Proteomes" id="UP000280881"/>
    </source>
</evidence>
<reference evidence="3 4" key="1">
    <citation type="submission" date="2018-10" db="EMBL/GenBank/DDBJ databases">
        <title>Genomic Encyclopedia of Type Strains, Phase IV (KMG-IV): sequencing the most valuable type-strain genomes for metagenomic binning, comparative biology and taxonomic classification.</title>
        <authorList>
            <person name="Goeker M."/>
        </authorList>
    </citation>
    <scope>NUCLEOTIDE SEQUENCE [LARGE SCALE GENOMIC DNA]</scope>
    <source>
        <strain evidence="3 4">DSM 15521</strain>
    </source>
</reference>
<dbReference type="Gene3D" id="3.40.50.2000">
    <property type="entry name" value="Glycogen Phosphorylase B"/>
    <property type="match status" value="2"/>
</dbReference>
<dbReference type="PANTHER" id="PTHR46401:SF2">
    <property type="entry name" value="GLYCOSYLTRANSFERASE WBBK-RELATED"/>
    <property type="match status" value="1"/>
</dbReference>
<keyword evidence="4" id="KW-1185">Reference proteome</keyword>
<feature type="domain" description="Glycosyl transferase family 1" evidence="2">
    <location>
        <begin position="251"/>
        <end position="402"/>
    </location>
</feature>
<gene>
    <name evidence="3" type="ORF">C7457_1443</name>
</gene>
<sequence length="428" mass="48997">MKALIAGYDLELKFQRGIGYFSRSLVTALYELGYEVHLLTSAKYDKNRTIYTLNVLKKLTGTLQESFKRKLLPFKVLEIILKQKWIGDFIPFNPNMYDFDFDINLTHFKFVKGFVNIPHFYDYTHINDYLPFNRSLKLTLPTDYSLFISISPMNVVAPYPTVQVIHDLIPLKSTFIPDNPKIFLKRLKTALEKSKLVLCVSEFSRRECLEVFPEYEEKLVTIYQPAPIYEEEKKLALNEDVQNSLLQILNLKKGSFLFYVGVLEKRKNIKRLIEAFLSVYNKIKIPLVLAGPLGFGSDEFKQYLENKKYKNKVIYLGYVGNIEKLVLMKTSRAFVFPSLKEGFGLPVLEAMALGTPVLTSSVSSLPEVCGSAALYVNPLKVSEIAEGLVEITTNETLNSKLSLAGMERAKMFSFKNFKEKLIKAIQSV</sequence>
<dbReference type="EMBL" id="RBIE01000003">
    <property type="protein sequence ID" value="RKQ60620.1"/>
    <property type="molecule type" value="Genomic_DNA"/>
</dbReference>
<dbReference type="Proteomes" id="UP000280881">
    <property type="component" value="Unassembled WGS sequence"/>
</dbReference>
<comment type="caution">
    <text evidence="3">The sequence shown here is derived from an EMBL/GenBank/DDBJ whole genome shotgun (WGS) entry which is preliminary data.</text>
</comment>
<dbReference type="PANTHER" id="PTHR46401">
    <property type="entry name" value="GLYCOSYLTRANSFERASE WBBK-RELATED"/>
    <property type="match status" value="1"/>
</dbReference>
<dbReference type="AlphaFoldDB" id="A0A420W646"/>
<proteinExistence type="predicted"/>
<dbReference type="Pfam" id="PF00534">
    <property type="entry name" value="Glycos_transf_1"/>
    <property type="match status" value="1"/>
</dbReference>
<protein>
    <submittedName>
        <fullName evidence="3">Glycosyltransferase involved in cell wall biosynthesis</fullName>
    </submittedName>
</protein>
<evidence type="ECO:0000259" key="2">
    <source>
        <dbReference type="Pfam" id="PF00534"/>
    </source>
</evidence>
<dbReference type="SUPFAM" id="SSF53756">
    <property type="entry name" value="UDP-Glycosyltransferase/glycogen phosphorylase"/>
    <property type="match status" value="1"/>
</dbReference>
<dbReference type="RefSeq" id="WP_121171530.1">
    <property type="nucleotide sequence ID" value="NZ_RBIE01000003.1"/>
</dbReference>
<evidence type="ECO:0000313" key="3">
    <source>
        <dbReference type="EMBL" id="RKQ60620.1"/>
    </source>
</evidence>
<keyword evidence="1 3" id="KW-0808">Transferase</keyword>
<evidence type="ECO:0000256" key="1">
    <source>
        <dbReference type="ARBA" id="ARBA00022679"/>
    </source>
</evidence>
<accession>A0A420W646</accession>
<dbReference type="CDD" id="cd03809">
    <property type="entry name" value="GT4_MtfB-like"/>
    <property type="match status" value="1"/>
</dbReference>